<dbReference type="Proteomes" id="UP000708576">
    <property type="component" value="Unassembled WGS sequence"/>
</dbReference>
<dbReference type="EMBL" id="JAGUCO010000021">
    <property type="protein sequence ID" value="MBS2100304.1"/>
    <property type="molecule type" value="Genomic_DNA"/>
</dbReference>
<organism evidence="3 4">
    <name type="scientific">Carboxylicivirga linearis</name>
    <dbReference type="NCBI Taxonomy" id="1628157"/>
    <lineage>
        <taxon>Bacteria</taxon>
        <taxon>Pseudomonadati</taxon>
        <taxon>Bacteroidota</taxon>
        <taxon>Bacteroidia</taxon>
        <taxon>Marinilabiliales</taxon>
        <taxon>Marinilabiliaceae</taxon>
        <taxon>Carboxylicivirga</taxon>
    </lineage>
</organism>
<reference evidence="3 4" key="1">
    <citation type="journal article" date="2015" name="Int. J. Syst. Evol. Microbiol.">
        <title>Carboxylicivirga linearis sp. nov., isolated from a sea cucumber culture pond.</title>
        <authorList>
            <person name="Wang F.Q."/>
            <person name="Zhou Y.X."/>
            <person name="Lin X.Z."/>
            <person name="Chen G.J."/>
            <person name="Du Z.J."/>
        </authorList>
    </citation>
    <scope>NUCLEOTIDE SEQUENCE [LARGE SCALE GENOMIC DNA]</scope>
    <source>
        <strain evidence="3 4">FB218</strain>
    </source>
</reference>
<keyword evidence="4" id="KW-1185">Reference proteome</keyword>
<dbReference type="SUPFAM" id="SSF52402">
    <property type="entry name" value="Adenine nucleotide alpha hydrolases-like"/>
    <property type="match status" value="2"/>
</dbReference>
<name>A0ABS5JZG3_9BACT</name>
<dbReference type="PRINTS" id="PR01438">
    <property type="entry name" value="UNVRSLSTRESS"/>
</dbReference>
<dbReference type="InterPro" id="IPR006015">
    <property type="entry name" value="Universal_stress_UspA"/>
</dbReference>
<dbReference type="PANTHER" id="PTHR46268">
    <property type="entry name" value="STRESS RESPONSE PROTEIN NHAX"/>
    <property type="match status" value="1"/>
</dbReference>
<accession>A0ABS5JZG3</accession>
<comment type="similarity">
    <text evidence="1">Belongs to the universal stress protein A family.</text>
</comment>
<gene>
    <name evidence="3" type="ORF">KEM10_18615</name>
</gene>
<evidence type="ECO:0000313" key="4">
    <source>
        <dbReference type="Proteomes" id="UP000708576"/>
    </source>
</evidence>
<protein>
    <submittedName>
        <fullName evidence="3">Universal stress protein</fullName>
    </submittedName>
</protein>
<evidence type="ECO:0000313" key="3">
    <source>
        <dbReference type="EMBL" id="MBS2100304.1"/>
    </source>
</evidence>
<comment type="caution">
    <text evidence="3">The sequence shown here is derived from an EMBL/GenBank/DDBJ whole genome shotgun (WGS) entry which is preliminary data.</text>
</comment>
<dbReference type="InterPro" id="IPR006016">
    <property type="entry name" value="UspA"/>
</dbReference>
<dbReference type="Gene3D" id="3.40.50.620">
    <property type="entry name" value="HUPs"/>
    <property type="match status" value="2"/>
</dbReference>
<proteinExistence type="inferred from homology"/>
<feature type="domain" description="UspA" evidence="2">
    <location>
        <begin position="150"/>
        <end position="277"/>
    </location>
</feature>
<dbReference type="PANTHER" id="PTHR46268:SF6">
    <property type="entry name" value="UNIVERSAL STRESS PROTEIN UP12"/>
    <property type="match status" value="1"/>
</dbReference>
<evidence type="ECO:0000259" key="2">
    <source>
        <dbReference type="Pfam" id="PF00582"/>
    </source>
</evidence>
<dbReference type="Pfam" id="PF00582">
    <property type="entry name" value="Usp"/>
    <property type="match status" value="2"/>
</dbReference>
<evidence type="ECO:0000256" key="1">
    <source>
        <dbReference type="ARBA" id="ARBA00008791"/>
    </source>
</evidence>
<feature type="domain" description="UspA" evidence="2">
    <location>
        <begin position="1"/>
        <end position="140"/>
    </location>
</feature>
<dbReference type="RefSeq" id="WP_212217885.1">
    <property type="nucleotide sequence ID" value="NZ_JAGUCO010000021.1"/>
</dbReference>
<sequence>MKRVLIPIDFSEAAINAMEYGIAVANHINANVRLMHVKTGLSYAPTYAKNQAEYRLNEKVDQWLKELLEKYDAEYVVPGGKFDYKVREGNVVHEISNQAKYDDSSMIVMGAHGDSGFQSKWIGSNAYSLVAHAPCPVMVLNQEMKWNGGIRKIVVPVDFSKPSRKKIPVVAGIAAAFKSKVFLVTMRETKLQYLLKRVAMFNRQVERYFVTRAGVEVEKSVLVGAKPVQKIIDFAEEKDADLITVHINHSHNPFANIFKPFANELINSSTRPIFVVPTYE</sequence>
<dbReference type="CDD" id="cd00293">
    <property type="entry name" value="USP-like"/>
    <property type="match status" value="2"/>
</dbReference>
<dbReference type="InterPro" id="IPR014729">
    <property type="entry name" value="Rossmann-like_a/b/a_fold"/>
</dbReference>